<gene>
    <name evidence="2" type="ORF">OsI_11962</name>
</gene>
<reference evidence="2 3" key="1">
    <citation type="journal article" date="2005" name="PLoS Biol.">
        <title>The genomes of Oryza sativa: a history of duplications.</title>
        <authorList>
            <person name="Yu J."/>
            <person name="Wang J."/>
            <person name="Lin W."/>
            <person name="Li S."/>
            <person name="Li H."/>
            <person name="Zhou J."/>
            <person name="Ni P."/>
            <person name="Dong W."/>
            <person name="Hu S."/>
            <person name="Zeng C."/>
            <person name="Zhang J."/>
            <person name="Zhang Y."/>
            <person name="Li R."/>
            <person name="Xu Z."/>
            <person name="Li S."/>
            <person name="Li X."/>
            <person name="Zheng H."/>
            <person name="Cong L."/>
            <person name="Lin L."/>
            <person name="Yin J."/>
            <person name="Geng J."/>
            <person name="Li G."/>
            <person name="Shi J."/>
            <person name="Liu J."/>
            <person name="Lv H."/>
            <person name="Li J."/>
            <person name="Wang J."/>
            <person name="Deng Y."/>
            <person name="Ran L."/>
            <person name="Shi X."/>
            <person name="Wang X."/>
            <person name="Wu Q."/>
            <person name="Li C."/>
            <person name="Ren X."/>
            <person name="Wang J."/>
            <person name="Wang X."/>
            <person name="Li D."/>
            <person name="Liu D."/>
            <person name="Zhang X."/>
            <person name="Ji Z."/>
            <person name="Zhao W."/>
            <person name="Sun Y."/>
            <person name="Zhang Z."/>
            <person name="Bao J."/>
            <person name="Han Y."/>
            <person name="Dong L."/>
            <person name="Ji J."/>
            <person name="Chen P."/>
            <person name="Wu S."/>
            <person name="Liu J."/>
            <person name="Xiao Y."/>
            <person name="Bu D."/>
            <person name="Tan J."/>
            <person name="Yang L."/>
            <person name="Ye C."/>
            <person name="Zhang J."/>
            <person name="Xu J."/>
            <person name="Zhou Y."/>
            <person name="Yu Y."/>
            <person name="Zhang B."/>
            <person name="Zhuang S."/>
            <person name="Wei H."/>
            <person name="Liu B."/>
            <person name="Lei M."/>
            <person name="Yu H."/>
            <person name="Li Y."/>
            <person name="Xu H."/>
            <person name="Wei S."/>
            <person name="He X."/>
            <person name="Fang L."/>
            <person name="Zhang Z."/>
            <person name="Zhang Y."/>
            <person name="Huang X."/>
            <person name="Su Z."/>
            <person name="Tong W."/>
            <person name="Li J."/>
            <person name="Tong Z."/>
            <person name="Li S."/>
            <person name="Ye J."/>
            <person name="Wang L."/>
            <person name="Fang L."/>
            <person name="Lei T."/>
            <person name="Chen C."/>
            <person name="Chen H."/>
            <person name="Xu Z."/>
            <person name="Li H."/>
            <person name="Huang H."/>
            <person name="Zhang F."/>
            <person name="Xu H."/>
            <person name="Li N."/>
            <person name="Zhao C."/>
            <person name="Li S."/>
            <person name="Dong L."/>
            <person name="Huang Y."/>
            <person name="Li L."/>
            <person name="Xi Y."/>
            <person name="Qi Q."/>
            <person name="Li W."/>
            <person name="Zhang B."/>
            <person name="Hu W."/>
            <person name="Zhang Y."/>
            <person name="Tian X."/>
            <person name="Jiao Y."/>
            <person name="Liang X."/>
            <person name="Jin J."/>
            <person name="Gao L."/>
            <person name="Zheng W."/>
            <person name="Hao B."/>
            <person name="Liu S."/>
            <person name="Wang W."/>
            <person name="Yuan L."/>
            <person name="Cao M."/>
            <person name="McDermott J."/>
            <person name="Samudrala R."/>
            <person name="Wang J."/>
            <person name="Wong G.K."/>
            <person name="Yang H."/>
        </authorList>
    </citation>
    <scope>NUCLEOTIDE SEQUENCE [LARGE SCALE GENOMIC DNA]</scope>
    <source>
        <strain evidence="3">cv. 93-11</strain>
    </source>
</reference>
<feature type="region of interest" description="Disordered" evidence="1">
    <location>
        <begin position="42"/>
        <end position="61"/>
    </location>
</feature>
<dbReference type="Gramene" id="BGIOSGA010562-TA">
    <property type="protein sequence ID" value="BGIOSGA010562-PA"/>
    <property type="gene ID" value="BGIOSGA010562"/>
</dbReference>
<organism evidence="2 3">
    <name type="scientific">Oryza sativa subsp. indica</name>
    <name type="common">Rice</name>
    <dbReference type="NCBI Taxonomy" id="39946"/>
    <lineage>
        <taxon>Eukaryota</taxon>
        <taxon>Viridiplantae</taxon>
        <taxon>Streptophyta</taxon>
        <taxon>Embryophyta</taxon>
        <taxon>Tracheophyta</taxon>
        <taxon>Spermatophyta</taxon>
        <taxon>Magnoliopsida</taxon>
        <taxon>Liliopsida</taxon>
        <taxon>Poales</taxon>
        <taxon>Poaceae</taxon>
        <taxon>BOP clade</taxon>
        <taxon>Oryzoideae</taxon>
        <taxon>Oryzeae</taxon>
        <taxon>Oryzinae</taxon>
        <taxon>Oryza</taxon>
        <taxon>Oryza sativa</taxon>
    </lineage>
</organism>
<dbReference type="EMBL" id="CM000128">
    <property type="protein sequence ID" value="EAY90384.1"/>
    <property type="molecule type" value="Genomic_DNA"/>
</dbReference>
<evidence type="ECO:0000256" key="1">
    <source>
        <dbReference type="SAM" id="MobiDB-lite"/>
    </source>
</evidence>
<evidence type="ECO:0000313" key="3">
    <source>
        <dbReference type="Proteomes" id="UP000007015"/>
    </source>
</evidence>
<dbReference type="Proteomes" id="UP000007015">
    <property type="component" value="Chromosome 3"/>
</dbReference>
<dbReference type="HOGENOM" id="CLU_2501937_0_0_1"/>
<keyword evidence="3" id="KW-1185">Reference proteome</keyword>
<sequence length="86" mass="9572">MALVNLGILAMKNWRSWRTQAMLVASAEMKYPFDEAPIPTPSPLALLGKENGEETRQPLELGDDDANERLNVSLTHGALRILLFSH</sequence>
<dbReference type="AlphaFoldDB" id="A2XHS4"/>
<proteinExistence type="predicted"/>
<evidence type="ECO:0000313" key="2">
    <source>
        <dbReference type="EMBL" id="EAY90384.1"/>
    </source>
</evidence>
<name>A2XHS4_ORYSI</name>
<accession>A2XHS4</accession>
<protein>
    <submittedName>
        <fullName evidence="2">Uncharacterized protein</fullName>
    </submittedName>
</protein>